<dbReference type="Proteomes" id="UP000215059">
    <property type="component" value="Unassembled WGS sequence"/>
</dbReference>
<protein>
    <submittedName>
        <fullName evidence="1">Uncharacterized protein</fullName>
    </submittedName>
</protein>
<evidence type="ECO:0000313" key="2">
    <source>
        <dbReference type="Proteomes" id="UP000215059"/>
    </source>
</evidence>
<dbReference type="AlphaFoldDB" id="A0A235FE85"/>
<reference evidence="1 2" key="1">
    <citation type="submission" date="2017-07" db="EMBL/GenBank/DDBJ databases">
        <title>Fictibacillus sp. nov. GDSW-R2A3 Genome sequencing and assembly.</title>
        <authorList>
            <person name="Mayilraj S."/>
        </authorList>
    </citation>
    <scope>NUCLEOTIDE SEQUENCE [LARGE SCALE GENOMIC DNA]</scope>
    <source>
        <strain evidence="1 2">GDSW-R2A3</strain>
    </source>
</reference>
<name>A0A235FE85_9BACL</name>
<dbReference type="RefSeq" id="WP_094251483.1">
    <property type="nucleotide sequence ID" value="NZ_JBHLXL010000001.1"/>
</dbReference>
<dbReference type="EMBL" id="NOII01000001">
    <property type="protein sequence ID" value="OYD59522.1"/>
    <property type="molecule type" value="Genomic_DNA"/>
</dbReference>
<evidence type="ECO:0000313" key="1">
    <source>
        <dbReference type="EMBL" id="OYD59522.1"/>
    </source>
</evidence>
<dbReference type="OrthoDB" id="2971773at2"/>
<sequence>MGAHLSWNRMWLVGEKKIAGREFESFVGALCHCEQNQIVLCRIQDDSICVTEKNHLPELSSIGYKLVAKQ</sequence>
<comment type="caution">
    <text evidence="1">The sequence shown here is derived from an EMBL/GenBank/DDBJ whole genome shotgun (WGS) entry which is preliminary data.</text>
</comment>
<gene>
    <name evidence="1" type="ORF">CGZ90_06420</name>
</gene>
<keyword evidence="2" id="KW-1185">Reference proteome</keyword>
<proteinExistence type="predicted"/>
<organism evidence="1 2">
    <name type="scientific">Fictibacillus aquaticus</name>
    <dbReference type="NCBI Taxonomy" id="2021314"/>
    <lineage>
        <taxon>Bacteria</taxon>
        <taxon>Bacillati</taxon>
        <taxon>Bacillota</taxon>
        <taxon>Bacilli</taxon>
        <taxon>Bacillales</taxon>
        <taxon>Fictibacillaceae</taxon>
        <taxon>Fictibacillus</taxon>
    </lineage>
</organism>
<accession>A0A235FE85</accession>